<sequence length="168" mass="18718">MAEPIENKVTRSLKSAEELYHRLVLIVGKGGSGKTSVVQNLAKLHGVEPININLCLSKELLELTEKQRQLKLAEILAQAVNGNGDKVFLDNIDILFDVELKQDPLRLLQGLSRNLTVVASWNGTFEKGKLTYAEPGHREYRSYDLTDTLVVSMSGEATVDFKDTSCRF</sequence>
<keyword evidence="3" id="KW-1185">Reference proteome</keyword>
<dbReference type="Pfam" id="PF00004">
    <property type="entry name" value="AAA"/>
    <property type="match status" value="1"/>
</dbReference>
<evidence type="ECO:0000259" key="1">
    <source>
        <dbReference type="Pfam" id="PF00004"/>
    </source>
</evidence>
<dbReference type="EMBL" id="FWEV01000097">
    <property type="protein sequence ID" value="SLM29541.1"/>
    <property type="molecule type" value="Genomic_DNA"/>
</dbReference>
<dbReference type="Proteomes" id="UP000191931">
    <property type="component" value="Unassembled WGS sequence"/>
</dbReference>
<dbReference type="InterPro" id="IPR003959">
    <property type="entry name" value="ATPase_AAA_core"/>
</dbReference>
<feature type="domain" description="ATPase AAA-type core" evidence="1">
    <location>
        <begin position="24"/>
        <end position="99"/>
    </location>
</feature>
<dbReference type="OrthoDB" id="7503064at2"/>
<dbReference type="GO" id="GO:0016887">
    <property type="term" value="F:ATP hydrolysis activity"/>
    <property type="evidence" value="ECO:0007669"/>
    <property type="project" value="InterPro"/>
</dbReference>
<dbReference type="SUPFAM" id="SSF52540">
    <property type="entry name" value="P-loop containing nucleoside triphosphate hydrolases"/>
    <property type="match status" value="1"/>
</dbReference>
<evidence type="ECO:0000313" key="3">
    <source>
        <dbReference type="Proteomes" id="UP000191931"/>
    </source>
</evidence>
<dbReference type="STRING" id="1246637.MTBBW1_1860031"/>
<accession>A0A1W1HAM8</accession>
<dbReference type="Gene3D" id="3.40.50.300">
    <property type="entry name" value="P-loop containing nucleotide triphosphate hydrolases"/>
    <property type="match status" value="1"/>
</dbReference>
<dbReference type="AlphaFoldDB" id="A0A1W1HAM8"/>
<gene>
    <name evidence="2" type="ORF">MTBBW1_1860031</name>
</gene>
<dbReference type="NCBIfam" id="NF033453">
    <property type="entry name" value="BREX_3_BrxF"/>
    <property type="match status" value="1"/>
</dbReference>
<dbReference type="GO" id="GO:0005524">
    <property type="term" value="F:ATP binding"/>
    <property type="evidence" value="ECO:0007669"/>
    <property type="project" value="InterPro"/>
</dbReference>
<dbReference type="InterPro" id="IPR027417">
    <property type="entry name" value="P-loop_NTPase"/>
</dbReference>
<reference evidence="2 3" key="1">
    <citation type="submission" date="2017-03" db="EMBL/GenBank/DDBJ databases">
        <authorList>
            <person name="Afonso C.L."/>
            <person name="Miller P.J."/>
            <person name="Scott M.A."/>
            <person name="Spackman E."/>
            <person name="Goraichik I."/>
            <person name="Dimitrov K.M."/>
            <person name="Suarez D.L."/>
            <person name="Swayne D.E."/>
        </authorList>
    </citation>
    <scope>NUCLEOTIDE SEQUENCE [LARGE SCALE GENOMIC DNA]</scope>
    <source>
        <strain evidence="2">PRJEB14757</strain>
    </source>
</reference>
<organism evidence="2 3">
    <name type="scientific">Desulfamplus magnetovallimortis</name>
    <dbReference type="NCBI Taxonomy" id="1246637"/>
    <lineage>
        <taxon>Bacteria</taxon>
        <taxon>Pseudomonadati</taxon>
        <taxon>Thermodesulfobacteriota</taxon>
        <taxon>Desulfobacteria</taxon>
        <taxon>Desulfobacterales</taxon>
        <taxon>Desulfobacteraceae</taxon>
        <taxon>Desulfamplus</taxon>
    </lineage>
</organism>
<dbReference type="RefSeq" id="WP_080806569.1">
    <property type="nucleotide sequence ID" value="NZ_LT828554.1"/>
</dbReference>
<evidence type="ECO:0000313" key="2">
    <source>
        <dbReference type="EMBL" id="SLM29541.1"/>
    </source>
</evidence>
<protein>
    <recommendedName>
        <fullName evidence="1">ATPase AAA-type core domain-containing protein</fullName>
    </recommendedName>
</protein>
<name>A0A1W1HAM8_9BACT</name>
<dbReference type="InterPro" id="IPR048067">
    <property type="entry name" value="BREX_3_BrxF"/>
</dbReference>
<proteinExistence type="predicted"/>